<dbReference type="Proteomes" id="UP000635142">
    <property type="component" value="Unassembled WGS sequence"/>
</dbReference>
<sequence>MTLAYTYREQVRVSRQDRSRRAFFWAKVVSFVLMITVAATLRADPELRRVLINAGMDAVSRVMQVSGQQSHIAQHAPAKSSWKPNKTSNPTGAAPLTPDIKVNRYGATKPAQAVTLEQRLNNAPGVIRP</sequence>
<accession>A0A927D4T1</accession>
<proteinExistence type="predicted"/>
<dbReference type="AlphaFoldDB" id="A0A927D4T1"/>
<evidence type="ECO:0000313" key="4">
    <source>
        <dbReference type="Proteomes" id="UP000635142"/>
    </source>
</evidence>
<organism evidence="3 4">
    <name type="scientific">Sulfitobacter aestuariivivens</name>
    <dbReference type="NCBI Taxonomy" id="2766981"/>
    <lineage>
        <taxon>Bacteria</taxon>
        <taxon>Pseudomonadati</taxon>
        <taxon>Pseudomonadota</taxon>
        <taxon>Alphaproteobacteria</taxon>
        <taxon>Rhodobacterales</taxon>
        <taxon>Roseobacteraceae</taxon>
        <taxon>Sulfitobacter</taxon>
    </lineage>
</organism>
<keyword evidence="2" id="KW-0812">Transmembrane</keyword>
<evidence type="ECO:0000256" key="1">
    <source>
        <dbReference type="SAM" id="MobiDB-lite"/>
    </source>
</evidence>
<feature type="compositionally biased region" description="Polar residues" evidence="1">
    <location>
        <begin position="82"/>
        <end position="91"/>
    </location>
</feature>
<gene>
    <name evidence="3" type="ORF">H9Q16_09875</name>
</gene>
<dbReference type="EMBL" id="JACTAG010000002">
    <property type="protein sequence ID" value="MBD3664228.1"/>
    <property type="molecule type" value="Genomic_DNA"/>
</dbReference>
<dbReference type="RefSeq" id="WP_191075270.1">
    <property type="nucleotide sequence ID" value="NZ_JACTAG010000002.1"/>
</dbReference>
<evidence type="ECO:0000256" key="2">
    <source>
        <dbReference type="SAM" id="Phobius"/>
    </source>
</evidence>
<feature type="region of interest" description="Disordered" evidence="1">
    <location>
        <begin position="67"/>
        <end position="99"/>
    </location>
</feature>
<keyword evidence="2" id="KW-1133">Transmembrane helix</keyword>
<name>A0A927D4T1_9RHOB</name>
<reference evidence="3" key="1">
    <citation type="submission" date="2020-08" db="EMBL/GenBank/DDBJ databases">
        <title>Sulfitobacter aestuariivivens sp. nov., isolated from a tidal flat.</title>
        <authorList>
            <person name="Park S."/>
            <person name="Yoon J.-H."/>
        </authorList>
    </citation>
    <scope>NUCLEOTIDE SEQUENCE</scope>
    <source>
        <strain evidence="3">TSTF-M16</strain>
    </source>
</reference>
<protein>
    <submittedName>
        <fullName evidence="3">Uncharacterized protein</fullName>
    </submittedName>
</protein>
<feature type="transmembrane region" description="Helical" evidence="2">
    <location>
        <begin position="22"/>
        <end position="41"/>
    </location>
</feature>
<keyword evidence="4" id="KW-1185">Reference proteome</keyword>
<evidence type="ECO:0000313" key="3">
    <source>
        <dbReference type="EMBL" id="MBD3664228.1"/>
    </source>
</evidence>
<comment type="caution">
    <text evidence="3">The sequence shown here is derived from an EMBL/GenBank/DDBJ whole genome shotgun (WGS) entry which is preliminary data.</text>
</comment>
<keyword evidence="2" id="KW-0472">Membrane</keyword>